<gene>
    <name evidence="2" type="ORF">MNODULE_03990</name>
</gene>
<evidence type="ECO:0000313" key="2">
    <source>
        <dbReference type="EMBL" id="NKE69908.1"/>
    </source>
</evidence>
<organism evidence="2 3">
    <name type="scientific">Candidatus Manganitrophus noduliformans</name>
    <dbReference type="NCBI Taxonomy" id="2606439"/>
    <lineage>
        <taxon>Bacteria</taxon>
        <taxon>Pseudomonadati</taxon>
        <taxon>Nitrospirota</taxon>
        <taxon>Nitrospiria</taxon>
        <taxon>Candidatus Troglogloeales</taxon>
        <taxon>Candidatus Manganitrophaceae</taxon>
        <taxon>Candidatus Manganitrophus</taxon>
    </lineage>
</organism>
<dbReference type="RefSeq" id="WP_168058191.1">
    <property type="nucleotide sequence ID" value="NZ_VTOW01000001.1"/>
</dbReference>
<feature type="region of interest" description="Disordered" evidence="1">
    <location>
        <begin position="245"/>
        <end position="318"/>
    </location>
</feature>
<sequence length="476" mass="51291">MAHDDIRKGNGLRINFGDRVLFEDPPSKPNIAESIYRDEGSRIEPGNPNRSAVTPVSNAITGPIYGPKNIAEERVSPRPGMTSPPLPEWPNTAASAVSPPTWERRGIPTIPAVDSDVSTPDVVASPGQPQGLKTPEGMGPPAPESATAKWFKNMTPDQRTALQRSLLATGLSLMASQRPSRYPVSTVSQVGEAGLTGLAVYDRTMAQAGEAADRRTQLGLRERQVATEEARLRLAVDEAMRKAEFESPGTPGTVGYSERPTSLQLNTGGVQERPVATRGEGAGPRALGLNLGAPEASSGATRPERGLVVTPGKEPGQGYRAREADIRYRNAVTDKLLSETGGEIFKLTLEEKRLGIEKAKAEIGKLRAEAAKMPKSQRDYLEEKAQDGFTKAYLAYKKEHPEDEDGAIAAGFSVYNSLFRMGMGDQFIPGEETGFWPFKGREPGQWVSPPAGAKDTGRTSGGKKVYQLPDGNYWVP</sequence>
<protein>
    <submittedName>
        <fullName evidence="2">Uncharacterized protein</fullName>
    </submittedName>
</protein>
<dbReference type="EMBL" id="VTOW01000001">
    <property type="protein sequence ID" value="NKE69908.1"/>
    <property type="molecule type" value="Genomic_DNA"/>
</dbReference>
<evidence type="ECO:0000313" key="3">
    <source>
        <dbReference type="Proteomes" id="UP000534783"/>
    </source>
</evidence>
<reference evidence="2 3" key="1">
    <citation type="journal article" date="2020" name="Nature">
        <title>Bacterial chemolithoautotrophy via manganese oxidation.</title>
        <authorList>
            <person name="Yu H."/>
            <person name="Leadbetter J.R."/>
        </authorList>
    </citation>
    <scope>NUCLEOTIDE SEQUENCE [LARGE SCALE GENOMIC DNA]</scope>
    <source>
        <strain evidence="2 3">Mn-1</strain>
    </source>
</reference>
<dbReference type="Proteomes" id="UP000534783">
    <property type="component" value="Unassembled WGS sequence"/>
</dbReference>
<feature type="compositionally biased region" description="Polar residues" evidence="1">
    <location>
        <begin position="48"/>
        <end position="60"/>
    </location>
</feature>
<proteinExistence type="predicted"/>
<name>A0A7X6I9W1_9BACT</name>
<comment type="caution">
    <text evidence="2">The sequence shown here is derived from an EMBL/GenBank/DDBJ whole genome shotgun (WGS) entry which is preliminary data.</text>
</comment>
<feature type="region of interest" description="Disordered" evidence="1">
    <location>
        <begin position="37"/>
        <end position="146"/>
    </location>
</feature>
<accession>A0A7X6I9W1</accession>
<feature type="compositionally biased region" description="Polar residues" evidence="1">
    <location>
        <begin position="259"/>
        <end position="269"/>
    </location>
</feature>
<evidence type="ECO:0000256" key="1">
    <source>
        <dbReference type="SAM" id="MobiDB-lite"/>
    </source>
</evidence>
<keyword evidence="3" id="KW-1185">Reference proteome</keyword>
<dbReference type="AlphaFoldDB" id="A0A7X6I9W1"/>
<feature type="region of interest" description="Disordered" evidence="1">
    <location>
        <begin position="441"/>
        <end position="476"/>
    </location>
</feature>